<dbReference type="HOGENOM" id="CLU_2104341_0_0_5"/>
<dbReference type="KEGG" id="bsb:Bresu_0692"/>
<dbReference type="InParanoid" id="D9QLS3"/>
<dbReference type="AlphaFoldDB" id="D9QLS3"/>
<sequence>MNNVISYAAFKAETRRIDPAVADIVDALRSLGGAAHREDVAHWIARRRAGRDVRATAAERDAVFNAFQTYMSAATRRRPAPLLHTPFGPGTYRWALTEACKVRLADRAPIAGVGR</sequence>
<gene>
    <name evidence="1" type="ordered locus">Bresu_0692</name>
</gene>
<dbReference type="OrthoDB" id="7210522at2"/>
<dbReference type="STRING" id="633149.Bresu_0692"/>
<dbReference type="RefSeq" id="WP_013268110.1">
    <property type="nucleotide sequence ID" value="NC_014375.1"/>
</dbReference>
<evidence type="ECO:0000313" key="2">
    <source>
        <dbReference type="Proteomes" id="UP000002696"/>
    </source>
</evidence>
<dbReference type="Proteomes" id="UP000002696">
    <property type="component" value="Chromosome"/>
</dbReference>
<organism evidence="1 2">
    <name type="scientific">Brevundimonas subvibrioides (strain ATCC 15264 / DSM 4735 / LMG 14903 / NBRC 16000 / CB 81)</name>
    <name type="common">Caulobacter subvibrioides</name>
    <dbReference type="NCBI Taxonomy" id="633149"/>
    <lineage>
        <taxon>Bacteria</taxon>
        <taxon>Pseudomonadati</taxon>
        <taxon>Pseudomonadota</taxon>
        <taxon>Alphaproteobacteria</taxon>
        <taxon>Caulobacterales</taxon>
        <taxon>Caulobacteraceae</taxon>
        <taxon>Brevundimonas</taxon>
    </lineage>
</organism>
<proteinExistence type="predicted"/>
<protein>
    <submittedName>
        <fullName evidence="1">Outer membrane efflux protein</fullName>
    </submittedName>
</protein>
<reference evidence="2" key="1">
    <citation type="journal article" date="2011" name="J. Bacteriol.">
        <title>Genome sequences of eight morphologically diverse alphaproteobacteria.</title>
        <authorList>
            <consortium name="US DOE Joint Genome Institute"/>
            <person name="Brown P.J."/>
            <person name="Kysela D.T."/>
            <person name="Buechlein A."/>
            <person name="Hemmerich C."/>
            <person name="Brun Y.V."/>
        </authorList>
    </citation>
    <scope>NUCLEOTIDE SEQUENCE [LARGE SCALE GENOMIC DNA]</scope>
    <source>
        <strain evidence="2">ATCC 15264 / DSM 4735 / LMG 14903 / NBRC 16000 / CB 81</strain>
    </source>
</reference>
<dbReference type="EMBL" id="CP002102">
    <property type="protein sequence ID" value="ADL00007.1"/>
    <property type="molecule type" value="Genomic_DNA"/>
</dbReference>
<name>D9QLS3_BRESC</name>
<keyword evidence="2" id="KW-1185">Reference proteome</keyword>
<dbReference type="BioCyc" id="BSUB633149:G1GM8-695-MONOMER"/>
<accession>D9QLS3</accession>
<evidence type="ECO:0000313" key="1">
    <source>
        <dbReference type="EMBL" id="ADL00007.1"/>
    </source>
</evidence>